<keyword evidence="1" id="KW-0472">Membrane</keyword>
<keyword evidence="3" id="KW-1185">Reference proteome</keyword>
<dbReference type="EMBL" id="RXOL01000001">
    <property type="protein sequence ID" value="RVQ69403.1"/>
    <property type="molecule type" value="Genomic_DNA"/>
</dbReference>
<feature type="transmembrane region" description="Helical" evidence="1">
    <location>
        <begin position="21"/>
        <end position="42"/>
    </location>
</feature>
<proteinExistence type="predicted"/>
<accession>A0A437H1K6</accession>
<dbReference type="InterPro" id="IPR008620">
    <property type="entry name" value="FixH"/>
</dbReference>
<evidence type="ECO:0008006" key="4">
    <source>
        <dbReference type="Google" id="ProtNLM"/>
    </source>
</evidence>
<protein>
    <recommendedName>
        <fullName evidence="4">Nitrogen fixation protein FixH</fullName>
    </recommendedName>
</protein>
<evidence type="ECO:0000313" key="2">
    <source>
        <dbReference type="EMBL" id="RVQ69403.1"/>
    </source>
</evidence>
<keyword evidence="1" id="KW-1133">Transmembrane helix</keyword>
<evidence type="ECO:0000256" key="1">
    <source>
        <dbReference type="SAM" id="Phobius"/>
    </source>
</evidence>
<name>A0A437H1K6_9SPHN</name>
<comment type="caution">
    <text evidence="2">The sequence shown here is derived from an EMBL/GenBank/DDBJ whole genome shotgun (WGS) entry which is preliminary data.</text>
</comment>
<organism evidence="2 3">
    <name type="scientific">Croceicoccus ponticola</name>
    <dbReference type="NCBI Taxonomy" id="2217664"/>
    <lineage>
        <taxon>Bacteria</taxon>
        <taxon>Pseudomonadati</taxon>
        <taxon>Pseudomonadota</taxon>
        <taxon>Alphaproteobacteria</taxon>
        <taxon>Sphingomonadales</taxon>
        <taxon>Erythrobacteraceae</taxon>
        <taxon>Croceicoccus</taxon>
    </lineage>
</organism>
<dbReference type="Pfam" id="PF05751">
    <property type="entry name" value="FixH"/>
    <property type="match status" value="1"/>
</dbReference>
<sequence length="158" mass="16866">MIQPDPRASKLNRRFTGKHMTGILVAGFGVVIAVNFTMAALASSSFGGVVVENSYVASQKFNGWLDKAQASDTLGYTVTALLRADGKVVLTTSGVATGAQVIATARHPLGHQPDRTLNFVAGPDGAWTSTAALPDDRWTLRLSITDRGREWRGERALP</sequence>
<keyword evidence="1" id="KW-0812">Transmembrane</keyword>
<reference evidence="2 3" key="1">
    <citation type="submission" date="2018-12" db="EMBL/GenBank/DDBJ databases">
        <title>Croceicoccus ponticola sp. nov., a lipolytic bacterium isolated from seawater.</title>
        <authorList>
            <person name="Yoon J.-H."/>
        </authorList>
    </citation>
    <scope>NUCLEOTIDE SEQUENCE [LARGE SCALE GENOMIC DNA]</scope>
    <source>
        <strain evidence="2 3">GM-16</strain>
    </source>
</reference>
<evidence type="ECO:0000313" key="3">
    <source>
        <dbReference type="Proteomes" id="UP000283003"/>
    </source>
</evidence>
<dbReference type="Proteomes" id="UP000283003">
    <property type="component" value="Unassembled WGS sequence"/>
</dbReference>
<gene>
    <name evidence="2" type="ORF">EKN06_04270</name>
</gene>
<dbReference type="RefSeq" id="WP_127611594.1">
    <property type="nucleotide sequence ID" value="NZ_RXOL01000001.1"/>
</dbReference>
<dbReference type="AlphaFoldDB" id="A0A437H1K6"/>
<dbReference type="OrthoDB" id="1495896at2"/>